<sequence length="193" mass="21603">MALISATTIITSLALFHLTLAFFFLTSPATIADQALVWILGESMGMPTTRSFDTRSPGLAFLSVMFAFIGLGDLISLTMPEEISLLYHWGTQAPFRLFFSLCLVLYTVFFGPSSPLYRPDTSNYLSHPSAHVPNPGYAASGWGGDGLKNRVFFTFAFIEMISWFWVWVTLREERPEVVRRSLKGRRGSQGRSN</sequence>
<keyword evidence="1" id="KW-0812">Transmembrane</keyword>
<evidence type="ECO:0000313" key="3">
    <source>
        <dbReference type="Proteomes" id="UP000272025"/>
    </source>
</evidence>
<evidence type="ECO:0000256" key="1">
    <source>
        <dbReference type="SAM" id="Phobius"/>
    </source>
</evidence>
<dbReference type="Proteomes" id="UP000272025">
    <property type="component" value="Unassembled WGS sequence"/>
</dbReference>
<dbReference type="EMBL" id="ML119057">
    <property type="protein sequence ID" value="ROT37058.1"/>
    <property type="molecule type" value="Genomic_DNA"/>
</dbReference>
<dbReference type="GeneID" id="39577697"/>
<dbReference type="RefSeq" id="XP_028464864.1">
    <property type="nucleotide sequence ID" value="XM_028609219.1"/>
</dbReference>
<evidence type="ECO:0000313" key="2">
    <source>
        <dbReference type="EMBL" id="ROT37058.1"/>
    </source>
</evidence>
<accession>A0A3N2PRE8</accession>
<keyword evidence="3" id="KW-1185">Reference proteome</keyword>
<feature type="transmembrane region" description="Helical" evidence="1">
    <location>
        <begin position="97"/>
        <end position="117"/>
    </location>
</feature>
<feature type="transmembrane region" description="Helical" evidence="1">
    <location>
        <begin position="56"/>
        <end position="76"/>
    </location>
</feature>
<keyword evidence="1" id="KW-0472">Membrane</keyword>
<dbReference type="OrthoDB" id="5299849at2759"/>
<feature type="transmembrane region" description="Helical" evidence="1">
    <location>
        <begin position="151"/>
        <end position="170"/>
    </location>
</feature>
<gene>
    <name evidence="2" type="ORF">SODALDRAFT_313002</name>
</gene>
<evidence type="ECO:0008006" key="4">
    <source>
        <dbReference type="Google" id="ProtNLM"/>
    </source>
</evidence>
<organism evidence="2 3">
    <name type="scientific">Sodiomyces alkalinus (strain CBS 110278 / VKM F-3762 / F11)</name>
    <name type="common">Alkaliphilic filamentous fungus</name>
    <dbReference type="NCBI Taxonomy" id="1314773"/>
    <lineage>
        <taxon>Eukaryota</taxon>
        <taxon>Fungi</taxon>
        <taxon>Dikarya</taxon>
        <taxon>Ascomycota</taxon>
        <taxon>Pezizomycotina</taxon>
        <taxon>Sordariomycetes</taxon>
        <taxon>Hypocreomycetidae</taxon>
        <taxon>Glomerellales</taxon>
        <taxon>Plectosphaerellaceae</taxon>
        <taxon>Sodiomyces</taxon>
    </lineage>
</organism>
<keyword evidence="1" id="KW-1133">Transmembrane helix</keyword>
<reference evidence="2 3" key="1">
    <citation type="journal article" date="2018" name="Mol. Ecol.">
        <title>The obligate alkalophilic soda-lake fungus Sodiomyces alkalinus has shifted to a protein diet.</title>
        <authorList>
            <person name="Grum-Grzhimaylo A.A."/>
            <person name="Falkoski D.L."/>
            <person name="van den Heuvel J."/>
            <person name="Valero-Jimenez C.A."/>
            <person name="Min B."/>
            <person name="Choi I.G."/>
            <person name="Lipzen A."/>
            <person name="Daum C.G."/>
            <person name="Aanen D.K."/>
            <person name="Tsang A."/>
            <person name="Henrissat B."/>
            <person name="Bilanenko E.N."/>
            <person name="de Vries R.P."/>
            <person name="van Kan J.A.L."/>
            <person name="Grigoriev I.V."/>
            <person name="Debets A.J.M."/>
        </authorList>
    </citation>
    <scope>NUCLEOTIDE SEQUENCE [LARGE SCALE GENOMIC DNA]</scope>
    <source>
        <strain evidence="2 3">F11</strain>
    </source>
</reference>
<dbReference type="Pfam" id="PF10311">
    <property type="entry name" value="Ilm1"/>
    <property type="match status" value="1"/>
</dbReference>
<protein>
    <recommendedName>
        <fullName evidence="4">Increased loss of mitochondrial DNA protein 1</fullName>
    </recommendedName>
</protein>
<dbReference type="InterPro" id="IPR018815">
    <property type="entry name" value="Incr_loss_mito_DNA_1"/>
</dbReference>
<dbReference type="PANTHER" id="PTHR28029:SF1">
    <property type="entry name" value="PROTEIN ILM1"/>
    <property type="match status" value="1"/>
</dbReference>
<dbReference type="PANTHER" id="PTHR28029">
    <property type="entry name" value="PROTEIN ILM1"/>
    <property type="match status" value="1"/>
</dbReference>
<dbReference type="AlphaFoldDB" id="A0A3N2PRE8"/>
<name>A0A3N2PRE8_SODAK</name>
<proteinExistence type="predicted"/>